<keyword evidence="3" id="KW-0378">Hydrolase</keyword>
<dbReference type="PANTHER" id="PTHR12147:SF26">
    <property type="entry name" value="PEPTIDASE M28 DOMAIN-CONTAINING PROTEIN"/>
    <property type="match status" value="1"/>
</dbReference>
<comment type="caution">
    <text evidence="3">The sequence shown here is derived from an EMBL/GenBank/DDBJ whole genome shotgun (WGS) entry which is preliminary data.</text>
</comment>
<dbReference type="SUPFAM" id="SSF53187">
    <property type="entry name" value="Zn-dependent exopeptidases"/>
    <property type="match status" value="1"/>
</dbReference>
<dbReference type="PANTHER" id="PTHR12147">
    <property type="entry name" value="METALLOPEPTIDASE M28 FAMILY MEMBER"/>
    <property type="match status" value="1"/>
</dbReference>
<evidence type="ECO:0000313" key="3">
    <source>
        <dbReference type="EMBL" id="MFD2935645.1"/>
    </source>
</evidence>
<organism evidence="3 4">
    <name type="scientific">Spirosoma flavum</name>
    <dbReference type="NCBI Taxonomy" id="2048557"/>
    <lineage>
        <taxon>Bacteria</taxon>
        <taxon>Pseudomonadati</taxon>
        <taxon>Bacteroidota</taxon>
        <taxon>Cytophagia</taxon>
        <taxon>Cytophagales</taxon>
        <taxon>Cytophagaceae</taxon>
        <taxon>Spirosoma</taxon>
    </lineage>
</organism>
<dbReference type="Pfam" id="PF04389">
    <property type="entry name" value="Peptidase_M28"/>
    <property type="match status" value="1"/>
</dbReference>
<reference evidence="4" key="1">
    <citation type="journal article" date="2019" name="Int. J. Syst. Evol. Microbiol.">
        <title>The Global Catalogue of Microorganisms (GCM) 10K type strain sequencing project: providing services to taxonomists for standard genome sequencing and annotation.</title>
        <authorList>
            <consortium name="The Broad Institute Genomics Platform"/>
            <consortium name="The Broad Institute Genome Sequencing Center for Infectious Disease"/>
            <person name="Wu L."/>
            <person name="Ma J."/>
        </authorList>
    </citation>
    <scope>NUCLEOTIDE SEQUENCE [LARGE SCALE GENOMIC DNA]</scope>
    <source>
        <strain evidence="4">KCTC 52490</strain>
    </source>
</reference>
<evidence type="ECO:0000256" key="1">
    <source>
        <dbReference type="SAM" id="SignalP"/>
    </source>
</evidence>
<dbReference type="CDD" id="cd04820">
    <property type="entry name" value="PA_M28_1_1"/>
    <property type="match status" value="1"/>
</dbReference>
<feature type="signal peptide" evidence="1">
    <location>
        <begin position="1"/>
        <end position="23"/>
    </location>
</feature>
<keyword evidence="4" id="KW-1185">Reference proteome</keyword>
<dbReference type="GO" id="GO:0016787">
    <property type="term" value="F:hydrolase activity"/>
    <property type="evidence" value="ECO:0007669"/>
    <property type="project" value="UniProtKB-KW"/>
</dbReference>
<accession>A0ABW6AN54</accession>
<proteinExistence type="predicted"/>
<gene>
    <name evidence="3" type="ORF">ACFS25_17825</name>
</gene>
<protein>
    <submittedName>
        <fullName evidence="3">M28 family metallopeptidase</fullName>
        <ecNumber evidence="3">3.4.-.-</ecNumber>
    </submittedName>
</protein>
<dbReference type="RefSeq" id="WP_381503749.1">
    <property type="nucleotide sequence ID" value="NZ_JBHUOM010000019.1"/>
</dbReference>
<dbReference type="Gene3D" id="3.50.30.30">
    <property type="match status" value="1"/>
</dbReference>
<dbReference type="EC" id="3.4.-.-" evidence="3"/>
<dbReference type="InterPro" id="IPR046450">
    <property type="entry name" value="PA_dom_sf"/>
</dbReference>
<dbReference type="Gene3D" id="3.40.630.10">
    <property type="entry name" value="Zn peptidases"/>
    <property type="match status" value="2"/>
</dbReference>
<sequence length="555" mass="60539">MRFSTSLSFTVFVSLFGINPLLAQNDAIPADIQRVSKTARPEAIRAAMRFLADDALEGRKPGTRGFALAANYMQAQLEALGMQPAGENNTYRQAVPLRRWQVRESKSSLTLLSKDREQPLTYGKQFILNPTPDHANGDVTAPVVFVGYGVSAPELGYDDYAGIDVKGKIVAYVNGAPSTFPSNQRAYFSSAKAEIAVAHGAVGVLAFSLPTDLRNRIETAAPRARQGIYRWLDKQGKPQRTFPALQGAGSLSDSTARLLFANSPTSFTSAISAAMKNHPQAFPLNISVRMQTQTDVVEDVAGQNVIALLPGSDPVLKNEYIVFVAHLDHLGIGRPVKGDSIYNGAHDDASGVAINLETARLFASLPKAPRRSILFVGVTGEEMGLLGSDYFASNPTVPKDKIVANLALDMPFFFHPLLDIVPYGAEHSSLHKEVKQAASLLGMEISPDPIPEQTVFMRSDHFSFVRQGIPALFIKSGSQTGNPNLDGTKLNLDWRAMIYHTPQDDMNQPFDFNAATKHVQLQFLIGYLVAQADQRPTWNKDDFFGTKFGKGTVIK</sequence>
<dbReference type="InterPro" id="IPR045175">
    <property type="entry name" value="M28_fam"/>
</dbReference>
<feature type="domain" description="Peptidase M28" evidence="2">
    <location>
        <begin position="304"/>
        <end position="516"/>
    </location>
</feature>
<dbReference type="Proteomes" id="UP001597512">
    <property type="component" value="Unassembled WGS sequence"/>
</dbReference>
<feature type="chain" id="PRO_5046873863" evidence="1">
    <location>
        <begin position="24"/>
        <end position="555"/>
    </location>
</feature>
<dbReference type="EMBL" id="JBHUOM010000019">
    <property type="protein sequence ID" value="MFD2935645.1"/>
    <property type="molecule type" value="Genomic_DNA"/>
</dbReference>
<evidence type="ECO:0000313" key="4">
    <source>
        <dbReference type="Proteomes" id="UP001597512"/>
    </source>
</evidence>
<name>A0ABW6AN54_9BACT</name>
<evidence type="ECO:0000259" key="2">
    <source>
        <dbReference type="Pfam" id="PF04389"/>
    </source>
</evidence>
<dbReference type="SUPFAM" id="SSF52025">
    <property type="entry name" value="PA domain"/>
    <property type="match status" value="1"/>
</dbReference>
<keyword evidence="1" id="KW-0732">Signal</keyword>
<dbReference type="InterPro" id="IPR007484">
    <property type="entry name" value="Peptidase_M28"/>
</dbReference>